<keyword evidence="11" id="KW-1185">Reference proteome</keyword>
<comment type="function">
    <text evidence="8">The alpha subunit is responsible for the aldol cleavage of indoleglycerol phosphate to indole and glyceraldehyde 3-phosphate.</text>
</comment>
<feature type="active site" description="Proton acceptor" evidence="8">
    <location>
        <position position="56"/>
    </location>
</feature>
<evidence type="ECO:0000256" key="9">
    <source>
        <dbReference type="RuleBase" id="RU003662"/>
    </source>
</evidence>
<comment type="catalytic activity">
    <reaction evidence="7 8">
        <text>(1S,2R)-1-C-(indol-3-yl)glycerol 3-phosphate + L-serine = D-glyceraldehyde 3-phosphate + L-tryptophan + H2O</text>
        <dbReference type="Rhea" id="RHEA:10532"/>
        <dbReference type="ChEBI" id="CHEBI:15377"/>
        <dbReference type="ChEBI" id="CHEBI:33384"/>
        <dbReference type="ChEBI" id="CHEBI:57912"/>
        <dbReference type="ChEBI" id="CHEBI:58866"/>
        <dbReference type="ChEBI" id="CHEBI:59776"/>
        <dbReference type="EC" id="4.2.1.20"/>
    </reaction>
</comment>
<evidence type="ECO:0000256" key="6">
    <source>
        <dbReference type="ARBA" id="ARBA00023239"/>
    </source>
</evidence>
<organism evidence="10 11">
    <name type="scientific">Ferrimicrobium acidiphilum</name>
    <dbReference type="NCBI Taxonomy" id="121039"/>
    <lineage>
        <taxon>Bacteria</taxon>
        <taxon>Bacillati</taxon>
        <taxon>Actinomycetota</taxon>
        <taxon>Acidimicrobiia</taxon>
        <taxon>Acidimicrobiales</taxon>
        <taxon>Acidimicrobiaceae</taxon>
        <taxon>Ferrimicrobium</taxon>
    </lineage>
</organism>
<keyword evidence="6 8" id="KW-0456">Lyase</keyword>
<evidence type="ECO:0000256" key="7">
    <source>
        <dbReference type="ARBA" id="ARBA00049047"/>
    </source>
</evidence>
<evidence type="ECO:0000256" key="8">
    <source>
        <dbReference type="HAMAP-Rule" id="MF_00131"/>
    </source>
</evidence>
<dbReference type="GO" id="GO:0004834">
    <property type="term" value="F:tryptophan synthase activity"/>
    <property type="evidence" value="ECO:0007669"/>
    <property type="project" value="UniProtKB-EC"/>
</dbReference>
<evidence type="ECO:0000256" key="5">
    <source>
        <dbReference type="ARBA" id="ARBA00023141"/>
    </source>
</evidence>
<dbReference type="InterPro" id="IPR002028">
    <property type="entry name" value="Trp_synthase_suA"/>
</dbReference>
<comment type="pathway">
    <text evidence="1 8">Amino-acid biosynthesis; L-tryptophan biosynthesis; L-tryptophan from chorismate: step 5/5.</text>
</comment>
<accession>A0ABV3Y066</accession>
<dbReference type="PANTHER" id="PTHR43406:SF1">
    <property type="entry name" value="TRYPTOPHAN SYNTHASE ALPHA CHAIN, CHLOROPLASTIC"/>
    <property type="match status" value="1"/>
</dbReference>
<gene>
    <name evidence="8 10" type="primary">trpA</name>
    <name evidence="10" type="ORF">AB6A68_03715</name>
</gene>
<comment type="similarity">
    <text evidence="8 9">Belongs to the TrpA family.</text>
</comment>
<dbReference type="EMBL" id="JBFSHR010000008">
    <property type="protein sequence ID" value="MEX6428942.1"/>
    <property type="molecule type" value="Genomic_DNA"/>
</dbReference>
<evidence type="ECO:0000313" key="10">
    <source>
        <dbReference type="EMBL" id="MEX6428942.1"/>
    </source>
</evidence>
<protein>
    <recommendedName>
        <fullName evidence="8">Tryptophan synthase alpha chain</fullName>
        <ecNumber evidence="8">4.2.1.20</ecNumber>
    </recommendedName>
</protein>
<name>A0ABV3Y066_9ACTN</name>
<proteinExistence type="inferred from homology"/>
<keyword evidence="4 8" id="KW-0822">Tryptophan biosynthesis</keyword>
<dbReference type="PANTHER" id="PTHR43406">
    <property type="entry name" value="TRYPTOPHAN SYNTHASE, ALPHA CHAIN"/>
    <property type="match status" value="1"/>
</dbReference>
<dbReference type="InterPro" id="IPR011060">
    <property type="entry name" value="RibuloseP-bd_barrel"/>
</dbReference>
<evidence type="ECO:0000256" key="3">
    <source>
        <dbReference type="ARBA" id="ARBA00022605"/>
    </source>
</evidence>
<dbReference type="NCBIfam" id="TIGR00262">
    <property type="entry name" value="trpA"/>
    <property type="match status" value="1"/>
</dbReference>
<reference evidence="10 11" key="1">
    <citation type="submission" date="2024-07" db="EMBL/GenBank/DDBJ databases">
        <title>Draft Genome Sequence of Ferrimicrobium acidiphilum Strain YE2023, Isolated from a Pulp of Bioleach Reactor.</title>
        <authorList>
            <person name="Elkina Y.A."/>
            <person name="Bulaeva A.G."/>
            <person name="Beletsky A.V."/>
            <person name="Mardanov A.V."/>
        </authorList>
    </citation>
    <scope>NUCLEOTIDE SEQUENCE [LARGE SCALE GENOMIC DNA]</scope>
    <source>
        <strain evidence="10 11">YE2023</strain>
    </source>
</reference>
<dbReference type="SUPFAM" id="SSF51366">
    <property type="entry name" value="Ribulose-phoshate binding barrel"/>
    <property type="match status" value="1"/>
</dbReference>
<dbReference type="EC" id="4.2.1.20" evidence="8"/>
<dbReference type="Gene3D" id="3.20.20.70">
    <property type="entry name" value="Aldolase class I"/>
    <property type="match status" value="1"/>
</dbReference>
<evidence type="ECO:0000256" key="1">
    <source>
        <dbReference type="ARBA" id="ARBA00004733"/>
    </source>
</evidence>
<evidence type="ECO:0000313" key="11">
    <source>
        <dbReference type="Proteomes" id="UP001560267"/>
    </source>
</evidence>
<keyword evidence="5 8" id="KW-0057">Aromatic amino acid biosynthesis</keyword>
<comment type="subunit">
    <text evidence="2 8">Tetramer of two alpha and two beta chains.</text>
</comment>
<dbReference type="RefSeq" id="WP_298403907.1">
    <property type="nucleotide sequence ID" value="NZ_JBFSHR010000008.1"/>
</dbReference>
<dbReference type="Pfam" id="PF00290">
    <property type="entry name" value="Trp_syntA"/>
    <property type="match status" value="1"/>
</dbReference>
<evidence type="ECO:0000256" key="2">
    <source>
        <dbReference type="ARBA" id="ARBA00011270"/>
    </source>
</evidence>
<feature type="active site" description="Proton acceptor" evidence="8">
    <location>
        <position position="45"/>
    </location>
</feature>
<dbReference type="HAMAP" id="MF_00131">
    <property type="entry name" value="Trp_synth_alpha"/>
    <property type="match status" value="1"/>
</dbReference>
<dbReference type="Proteomes" id="UP001560267">
    <property type="component" value="Unassembled WGS sequence"/>
</dbReference>
<keyword evidence="3 8" id="KW-0028">Amino-acid biosynthesis</keyword>
<dbReference type="CDD" id="cd04724">
    <property type="entry name" value="Tryptophan_synthase_alpha"/>
    <property type="match status" value="1"/>
</dbReference>
<comment type="caution">
    <text evidence="10">The sequence shown here is derived from an EMBL/GenBank/DDBJ whole genome shotgun (WGS) entry which is preliminary data.</text>
</comment>
<dbReference type="InterPro" id="IPR013785">
    <property type="entry name" value="Aldolase_TIM"/>
</dbReference>
<evidence type="ECO:0000256" key="4">
    <source>
        <dbReference type="ARBA" id="ARBA00022822"/>
    </source>
</evidence>
<sequence length="259" mass="27794">MLEATLQALRAKGRHLLVPYLMAGLDPDWLSYVDLVIERGADAVEIGIPFSDPSMDGPVIQRAGEMALARGVTPLSVLAELGSRSFPVPLIVMTYYNIFHHMGEERAVRQLRSAGVQGVIIPDLPLEEGGRWRDLATKEQLDTVQLFSPATPDERIDEILAVAQGFVYGVGLMGVTGERAELAATATTMATRMRPRTSLPVLIGIGISSGDQAAAVIRAGADGVVVGSALLRRVLDNQSPQQIALFIDELRGALDTTEP</sequence>